<evidence type="ECO:0000313" key="2">
    <source>
        <dbReference type="EMBL" id="KOR89577.1"/>
    </source>
</evidence>
<feature type="domain" description="Bacterial Ig-like" evidence="1">
    <location>
        <begin position="192"/>
        <end position="288"/>
    </location>
</feature>
<proteinExistence type="predicted"/>
<evidence type="ECO:0000313" key="3">
    <source>
        <dbReference type="Proteomes" id="UP000036932"/>
    </source>
</evidence>
<evidence type="ECO:0000259" key="1">
    <source>
        <dbReference type="Pfam" id="PF20251"/>
    </source>
</evidence>
<dbReference type="PATRIC" id="fig|1705565.3.peg.4154"/>
<dbReference type="InterPro" id="IPR046878">
    <property type="entry name" value="Big_14"/>
</dbReference>
<dbReference type="RefSeq" id="WP_054402615.1">
    <property type="nucleotide sequence ID" value="NZ_LIUT01000001.1"/>
</dbReference>
<keyword evidence="3" id="KW-1185">Reference proteome</keyword>
<organism evidence="2 3">
    <name type="scientific">Paenibacillus solani</name>
    <dbReference type="NCBI Taxonomy" id="1705565"/>
    <lineage>
        <taxon>Bacteria</taxon>
        <taxon>Bacillati</taxon>
        <taxon>Bacillota</taxon>
        <taxon>Bacilli</taxon>
        <taxon>Bacillales</taxon>
        <taxon>Paenibacillaceae</taxon>
        <taxon>Paenibacillus</taxon>
    </lineage>
</organism>
<dbReference type="OrthoDB" id="2562240at2"/>
<dbReference type="EMBL" id="LIUT01000001">
    <property type="protein sequence ID" value="KOR89577.1"/>
    <property type="molecule type" value="Genomic_DNA"/>
</dbReference>
<name>A0A0M1P5A1_9BACL</name>
<protein>
    <recommendedName>
        <fullName evidence="1">Bacterial Ig-like domain-containing protein</fullName>
    </recommendedName>
</protein>
<dbReference type="PROSITE" id="PS51257">
    <property type="entry name" value="PROKAR_LIPOPROTEIN"/>
    <property type="match status" value="1"/>
</dbReference>
<dbReference type="Pfam" id="PF20251">
    <property type="entry name" value="Big_14"/>
    <property type="match status" value="1"/>
</dbReference>
<reference evidence="3" key="1">
    <citation type="submission" date="2015-08" db="EMBL/GenBank/DDBJ databases">
        <title>Genome sequencing project for genomic taxonomy and phylogenomics of Bacillus-like bacteria.</title>
        <authorList>
            <person name="Liu B."/>
            <person name="Wang J."/>
            <person name="Zhu Y."/>
            <person name="Liu G."/>
            <person name="Chen Q."/>
            <person name="Chen Z."/>
            <person name="Lan J."/>
            <person name="Che J."/>
            <person name="Ge C."/>
            <person name="Shi H."/>
            <person name="Pan Z."/>
            <person name="Liu X."/>
        </authorList>
    </citation>
    <scope>NUCLEOTIDE SEQUENCE [LARGE SCALE GENOMIC DNA]</scope>
    <source>
        <strain evidence="3">FJAT-22460</strain>
    </source>
</reference>
<dbReference type="Proteomes" id="UP000036932">
    <property type="component" value="Unassembled WGS sequence"/>
</dbReference>
<gene>
    <name evidence="2" type="ORF">AM231_10795</name>
</gene>
<dbReference type="AlphaFoldDB" id="A0A0M1P5A1"/>
<sequence>MRKLVVIMAFVLVLLGCESKSNPPEVKAPTVHMDAAVAHLADTVGNPDKVYNSAKIPRDQALSAAKEYHPMTGKWFKGEDGLNLITSYTSEEALAGSEVGAALGKIPAGRSVRFQITRRATDGERLQLITEYVADYNNTIDGRLDFSYKIPEYPNTNYLLSIEIISPQGDVEDTMITPIFVPPTKLSARLTVKQPLKGSNQTELTLYNAGPTDLYFGYGYSIYQKVSEGWMLLPDGRAVPSMGFQLKPGESHQEAVSFPHELEPGEYRIVKQIEGYMTDVSARLAAEFEIKDADEF</sequence>
<accession>A0A0M1P5A1</accession>
<comment type="caution">
    <text evidence="2">The sequence shown here is derived from an EMBL/GenBank/DDBJ whole genome shotgun (WGS) entry which is preliminary data.</text>
</comment>